<dbReference type="EMBL" id="PZQS01000011">
    <property type="protein sequence ID" value="PVD22366.1"/>
    <property type="molecule type" value="Genomic_DNA"/>
</dbReference>
<keyword evidence="14" id="KW-0460">Magnesium</keyword>
<dbReference type="FunFam" id="1.10.1520.10:FF:000002">
    <property type="entry name" value="Drosha ribonuclease III"/>
    <property type="match status" value="1"/>
</dbReference>
<keyword evidence="13" id="KW-0378">Hydrolase</keyword>
<comment type="cofactor">
    <cofactor evidence="3">
        <name>Mg(2+)</name>
        <dbReference type="ChEBI" id="CHEBI:18420"/>
    </cofactor>
</comment>
<dbReference type="GO" id="GO:0004525">
    <property type="term" value="F:ribonuclease III activity"/>
    <property type="evidence" value="ECO:0007669"/>
    <property type="project" value="UniProtKB-EC"/>
</dbReference>
<comment type="caution">
    <text evidence="26">The sequence shown here is derived from an EMBL/GenBank/DDBJ whole genome shotgun (WGS) entry which is preliminary data.</text>
</comment>
<evidence type="ECO:0000256" key="7">
    <source>
        <dbReference type="ARBA" id="ARBA00017706"/>
    </source>
</evidence>
<keyword evidence="15 21" id="KW-0694">RNA-binding</keyword>
<evidence type="ECO:0000256" key="13">
    <source>
        <dbReference type="ARBA" id="ARBA00022801"/>
    </source>
</evidence>
<evidence type="ECO:0000256" key="15">
    <source>
        <dbReference type="ARBA" id="ARBA00022884"/>
    </source>
</evidence>
<dbReference type="InterPro" id="IPR036389">
    <property type="entry name" value="RNase_III_sf"/>
</dbReference>
<comment type="cofactor">
    <cofactor evidence="2">
        <name>Mn(2+)</name>
        <dbReference type="ChEBI" id="CHEBI:29035"/>
    </cofactor>
</comment>
<feature type="compositionally biased region" description="Basic residues" evidence="23">
    <location>
        <begin position="469"/>
        <end position="478"/>
    </location>
</feature>
<dbReference type="SUPFAM" id="SSF54768">
    <property type="entry name" value="dsRNA-binding domain-like"/>
    <property type="match status" value="1"/>
</dbReference>
<evidence type="ECO:0000256" key="23">
    <source>
        <dbReference type="SAM" id="MobiDB-lite"/>
    </source>
</evidence>
<evidence type="ECO:0000256" key="21">
    <source>
        <dbReference type="PROSITE-ProRule" id="PRU00266"/>
    </source>
</evidence>
<feature type="compositionally biased region" description="Polar residues" evidence="23">
    <location>
        <begin position="1483"/>
        <end position="1495"/>
    </location>
</feature>
<dbReference type="FunFam" id="3.30.160.20:FF:000012">
    <property type="entry name" value="Drosha ribonuclease III"/>
    <property type="match status" value="1"/>
</dbReference>
<reference evidence="26 27" key="1">
    <citation type="submission" date="2018-04" db="EMBL/GenBank/DDBJ databases">
        <title>The genome of golden apple snail Pomacea canaliculata provides insight into stress tolerance and invasive adaptation.</title>
        <authorList>
            <person name="Liu C."/>
            <person name="Liu B."/>
            <person name="Ren Y."/>
            <person name="Zhang Y."/>
            <person name="Wang H."/>
            <person name="Li S."/>
            <person name="Jiang F."/>
            <person name="Yin L."/>
            <person name="Zhang G."/>
            <person name="Qian W."/>
            <person name="Fan W."/>
        </authorList>
    </citation>
    <scope>NUCLEOTIDE SEQUENCE [LARGE SCALE GENOMIC DNA]</scope>
    <source>
        <strain evidence="26">SZHN2017</strain>
        <tissue evidence="26">Muscle</tissue>
    </source>
</reference>
<name>A0A2T7NMI8_POMCA</name>
<dbReference type="PROSITE" id="PS50142">
    <property type="entry name" value="RNASE_3_2"/>
    <property type="match status" value="2"/>
</dbReference>
<dbReference type="Pfam" id="PF14622">
    <property type="entry name" value="Ribonucleas_3_3"/>
    <property type="match status" value="1"/>
</dbReference>
<dbReference type="PANTHER" id="PTHR11207">
    <property type="entry name" value="RIBONUCLEASE III"/>
    <property type="match status" value="1"/>
</dbReference>
<feature type="region of interest" description="Disordered" evidence="23">
    <location>
        <begin position="578"/>
        <end position="631"/>
    </location>
</feature>
<evidence type="ECO:0000256" key="10">
    <source>
        <dbReference type="ARBA" id="ARBA00022723"/>
    </source>
</evidence>
<feature type="domain" description="DRBM" evidence="24">
    <location>
        <begin position="1375"/>
        <end position="1450"/>
    </location>
</feature>
<feature type="compositionally biased region" description="Basic residues" evidence="23">
    <location>
        <begin position="595"/>
        <end position="604"/>
    </location>
</feature>
<organism evidence="26 27">
    <name type="scientific">Pomacea canaliculata</name>
    <name type="common">Golden apple snail</name>
    <dbReference type="NCBI Taxonomy" id="400727"/>
    <lineage>
        <taxon>Eukaryota</taxon>
        <taxon>Metazoa</taxon>
        <taxon>Spiralia</taxon>
        <taxon>Lophotrochozoa</taxon>
        <taxon>Mollusca</taxon>
        <taxon>Gastropoda</taxon>
        <taxon>Caenogastropoda</taxon>
        <taxon>Architaenioglossa</taxon>
        <taxon>Ampullarioidea</taxon>
        <taxon>Ampullariidae</taxon>
        <taxon>Pomacea</taxon>
    </lineage>
</organism>
<dbReference type="Pfam" id="PF26050">
    <property type="entry name" value="Helical_CED_Drosha"/>
    <property type="match status" value="1"/>
</dbReference>
<dbReference type="GO" id="GO:0003723">
    <property type="term" value="F:RNA binding"/>
    <property type="evidence" value="ECO:0007669"/>
    <property type="project" value="UniProtKB-UniRule"/>
</dbReference>
<keyword evidence="17" id="KW-0539">Nucleus</keyword>
<dbReference type="PROSITE" id="PS50137">
    <property type="entry name" value="DS_RBD"/>
    <property type="match status" value="1"/>
</dbReference>
<feature type="compositionally biased region" description="Basic and acidic residues" evidence="23">
    <location>
        <begin position="398"/>
        <end position="407"/>
    </location>
</feature>
<feature type="coiled-coil region" evidence="22">
    <location>
        <begin position="128"/>
        <end position="158"/>
    </location>
</feature>
<evidence type="ECO:0000256" key="6">
    <source>
        <dbReference type="ARBA" id="ARBA00012177"/>
    </source>
</evidence>
<feature type="compositionally biased region" description="Basic and acidic residues" evidence="23">
    <location>
        <begin position="1496"/>
        <end position="1506"/>
    </location>
</feature>
<evidence type="ECO:0000256" key="17">
    <source>
        <dbReference type="ARBA" id="ARBA00023242"/>
    </source>
</evidence>
<dbReference type="Pfam" id="PF00636">
    <property type="entry name" value="Ribonuclease_3"/>
    <property type="match status" value="1"/>
</dbReference>
<protein>
    <recommendedName>
        <fullName evidence="7">Ribonuclease 3</fullName>
        <ecNumber evidence="6">3.1.26.3</ecNumber>
    </recommendedName>
    <alternativeName>
        <fullName evidence="18">Ribonuclease III</fullName>
    </alternativeName>
    <alternativeName>
        <fullName evidence="19 20">protein Drosha</fullName>
    </alternativeName>
</protein>
<dbReference type="EC" id="3.1.26.3" evidence="6"/>
<feature type="compositionally biased region" description="Basic and acidic residues" evidence="23">
    <location>
        <begin position="223"/>
        <end position="249"/>
    </location>
</feature>
<feature type="compositionally biased region" description="Polar residues" evidence="23">
    <location>
        <begin position="285"/>
        <end position="306"/>
    </location>
</feature>
<dbReference type="Proteomes" id="UP000245119">
    <property type="component" value="Linkage Group LG11"/>
</dbReference>
<dbReference type="SMART" id="SM00535">
    <property type="entry name" value="RIBOc"/>
    <property type="match status" value="2"/>
</dbReference>
<evidence type="ECO:0000256" key="12">
    <source>
        <dbReference type="ARBA" id="ARBA00022759"/>
    </source>
</evidence>
<dbReference type="GO" id="GO:0031053">
    <property type="term" value="P:primary miRNA processing"/>
    <property type="evidence" value="ECO:0007669"/>
    <property type="project" value="TreeGrafter"/>
</dbReference>
<feature type="compositionally biased region" description="Basic and acidic residues" evidence="23">
    <location>
        <begin position="479"/>
        <end position="520"/>
    </location>
</feature>
<dbReference type="GO" id="GO:0031054">
    <property type="term" value="P:pre-miRNA processing"/>
    <property type="evidence" value="ECO:0007669"/>
    <property type="project" value="InterPro"/>
</dbReference>
<dbReference type="InterPro" id="IPR000999">
    <property type="entry name" value="RNase_III_dom"/>
</dbReference>
<keyword evidence="16" id="KW-0464">Manganese</keyword>
<comment type="subcellular location">
    <subcellularLocation>
        <location evidence="4">Nucleus</location>
    </subcellularLocation>
</comment>
<dbReference type="GO" id="GO:0070877">
    <property type="term" value="C:microprocessor complex"/>
    <property type="evidence" value="ECO:0007669"/>
    <property type="project" value="TreeGrafter"/>
</dbReference>
<dbReference type="InterPro" id="IPR011907">
    <property type="entry name" value="RNase_III"/>
</dbReference>
<dbReference type="Pfam" id="PF00035">
    <property type="entry name" value="dsrm"/>
    <property type="match status" value="1"/>
</dbReference>
<feature type="region of interest" description="Disordered" evidence="23">
    <location>
        <begin position="208"/>
        <end position="529"/>
    </location>
</feature>
<dbReference type="STRING" id="400727.A0A2T7NMI8"/>
<feature type="compositionally biased region" description="Basic residues" evidence="23">
    <location>
        <begin position="1473"/>
        <end position="1482"/>
    </location>
</feature>
<dbReference type="Gene3D" id="1.10.1520.10">
    <property type="entry name" value="Ribonuclease III domain"/>
    <property type="match status" value="2"/>
</dbReference>
<feature type="region of interest" description="Disordered" evidence="23">
    <location>
        <begin position="1466"/>
        <end position="1506"/>
    </location>
</feature>
<feature type="compositionally biased region" description="Basic and acidic residues" evidence="23">
    <location>
        <begin position="371"/>
        <end position="387"/>
    </location>
</feature>
<proteinExistence type="inferred from homology"/>
<evidence type="ECO:0000256" key="5">
    <source>
        <dbReference type="ARBA" id="ARBA00010183"/>
    </source>
</evidence>
<evidence type="ECO:0000256" key="1">
    <source>
        <dbReference type="ARBA" id="ARBA00000109"/>
    </source>
</evidence>
<evidence type="ECO:0000256" key="4">
    <source>
        <dbReference type="ARBA" id="ARBA00004123"/>
    </source>
</evidence>
<dbReference type="CDD" id="cd19877">
    <property type="entry name" value="DSRM_RNAse_III_meta_like"/>
    <property type="match status" value="1"/>
</dbReference>
<feature type="domain" description="RNase III" evidence="25">
    <location>
        <begin position="984"/>
        <end position="1170"/>
    </location>
</feature>
<dbReference type="PANTHER" id="PTHR11207:SF0">
    <property type="entry name" value="RIBONUCLEASE 3"/>
    <property type="match status" value="1"/>
</dbReference>
<dbReference type="InterPro" id="IPR014720">
    <property type="entry name" value="dsRBD_dom"/>
</dbReference>
<gene>
    <name evidence="26" type="ORF">C0Q70_18176</name>
</gene>
<accession>A0A2T7NMI8</accession>
<comment type="catalytic activity">
    <reaction evidence="1">
        <text>Endonucleolytic cleavage to 5'-phosphomonoester.</text>
        <dbReference type="EC" id="3.1.26.3"/>
    </reaction>
</comment>
<evidence type="ECO:0000256" key="16">
    <source>
        <dbReference type="ARBA" id="ARBA00023211"/>
    </source>
</evidence>
<comment type="similarity">
    <text evidence="5">Belongs to the ribonuclease III family.</text>
</comment>
<dbReference type="SUPFAM" id="SSF69065">
    <property type="entry name" value="RNase III domain-like"/>
    <property type="match status" value="2"/>
</dbReference>
<feature type="compositionally biased region" description="Polar residues" evidence="23">
    <location>
        <begin position="322"/>
        <end position="331"/>
    </location>
</feature>
<dbReference type="InterPro" id="IPR058938">
    <property type="entry name" value="Helical_CED_Drosha"/>
</dbReference>
<feature type="compositionally biased region" description="Basic and acidic residues" evidence="23">
    <location>
        <begin position="417"/>
        <end position="459"/>
    </location>
</feature>
<evidence type="ECO:0000256" key="11">
    <source>
        <dbReference type="ARBA" id="ARBA00022737"/>
    </source>
</evidence>
<keyword evidence="8" id="KW-0690">Ribosome biogenesis</keyword>
<dbReference type="InterPro" id="IPR044442">
    <property type="entry name" value="RNAse_III_DSRM__animal"/>
</dbReference>
<dbReference type="HAMAP" id="MF_00104">
    <property type="entry name" value="RNase_III"/>
    <property type="match status" value="1"/>
</dbReference>
<dbReference type="CDD" id="cd00593">
    <property type="entry name" value="RIBOc"/>
    <property type="match status" value="2"/>
</dbReference>
<evidence type="ECO:0000256" key="18">
    <source>
        <dbReference type="ARBA" id="ARBA00032486"/>
    </source>
</evidence>
<evidence type="ECO:0000256" key="19">
    <source>
        <dbReference type="ARBA" id="ARBA00078955"/>
    </source>
</evidence>
<keyword evidence="9" id="KW-0540">Nuclease</keyword>
<evidence type="ECO:0000313" key="27">
    <source>
        <dbReference type="Proteomes" id="UP000245119"/>
    </source>
</evidence>
<feature type="compositionally biased region" description="Basic and acidic residues" evidence="23">
    <location>
        <begin position="307"/>
        <end position="321"/>
    </location>
</feature>
<evidence type="ECO:0000259" key="25">
    <source>
        <dbReference type="PROSITE" id="PS50142"/>
    </source>
</evidence>
<dbReference type="PROSITE" id="PS00517">
    <property type="entry name" value="RNASE_3_1"/>
    <property type="match status" value="1"/>
</dbReference>
<sequence length="1506" mass="172922">MKKFYVQGMVPNGVQALGGLGPRTPLILQQQAGNRALNLPSGGLQNMVHQLQLGLQRVPLAAGSPGVRMQNTGLNASISAAVQMQAQMVSAANQVAMAQQLQQNLLGTGGAARFHGQFQQQQQQLFQHQQLQQQKLQLEQQRLQQSQLQQQFKQQQQHFQRSLGARSFMLNNGRFPLVLNNSARFSQPAQSVRHPQLATLQAQNAGVASQSFRQQHRFSKKVNSTEETQRWSSQKRDSPSIDREIKREEDLTENSVSDKSNSMFSHSVKKPWKSNTKSDLAYKNKPNNCTENDYDNSLRNSVSDVNSDPRKKNESEKERTESGSGHKSVLSTDPKGDDTEGQGLHKSSRMNNHSSSRSIDRTYSPLSYNKNWRERYKDSPKADKEKYSPLGDGILDDLNIKREKFTPEPRSLSASPYKRDVKKDNQEFVREKGESRRRREEFYESRNNDYDYKQGRRTEDDDFFEHERIRRSRKRRHSPDRESSRDRRPEKQTYMERRDTKRSSLDRPEPLEAISFKDSEPVSSEPVVDEDITPCWIRSSPADLYFARSSEGCLTATQKMKELEDLFEEEIVKRAETVRSSQPVVELPPRPQPVCHHHHHHHHGDKSDTSSSSSSSDSDSDSDSEDEESVCTRWMEEMERKKKHPHCLHPELWYNDPGEMNNGPLCRCSIKARRTGIRHDIYPGEMYVEPCEPSSNNMKQLFHYRITMSPSTNFLTNSPTVIEFDNHEFIFEGFSLFTHEKLENVPLCKVIRFHIEYTIHFFEEQAPENFTIRSLDLLNRFLFVEILELVDMDWKGFGKNGKEILSINEVLKYLLRSSRPLVAESDLPLIAKMTKEEWQSWVDVVCGMIITYPSKKPSSVRVDQLDRTKLLEGEQVPPLVVHFGIRPAQLSYAGDPAYQKAWKQYVKFKHLLNSKPKVSREDKVKLKNKEAHLQEIQMKSTMKREVTVELPSEGFIRTGLKSDICQHALLLPVLLSHLRLHACLRVLEDNLQYKFKDRALLQLSLTHTSFRTNYGTNPAHARNSLTNCGLRQVEYGDRRVYYQNTRKRGINILVDIMSRMGKKEETMSDIPHNERLEFLGDAVVEFLSSVHLFYMFPWLEEGGLSTYRTAIVQNQHLAVSHDFAFLTQHLHLQDFMLYVHGPDLCHESDLRHAMANCFEALMGALFVDGGVEVVDKIFAQTLFGDDGVCLKTWMELPLHPLQEDEPGGDRHWIESSPALQKLVGFEDAIGVIFAHIRLLAKAFTHRNVGYNLLTMGHNQRLEFLGDTVLQLIASEYLYHHFPEHHEGHLSLLRSSLVNSRTQSIVCDDLGMTDYVIYSNTGSDKIDMKTKQKADLLESFLGALYVDSGMDYCKTFCNVCFFPRLEDFILNQDWNDPKSQLQQCCLTLRKMGGGEPDIPVYKVIESLGPSNTRKYVVAVYFRGERLATGTGHSIQQAEMSAANNALEIRSELFPILQHQKRFLDRRLSLSDRSHRSRSYKSKTRNSCQPSPSSTEPGSERGRRGAMD</sequence>
<feature type="compositionally biased region" description="Polar residues" evidence="23">
    <location>
        <begin position="253"/>
        <end position="265"/>
    </location>
</feature>
<feature type="domain" description="RNase III" evidence="25">
    <location>
        <begin position="1222"/>
        <end position="1348"/>
    </location>
</feature>
<keyword evidence="22" id="KW-0175">Coiled coil</keyword>
<keyword evidence="10" id="KW-0479">Metal-binding</keyword>
<evidence type="ECO:0000256" key="3">
    <source>
        <dbReference type="ARBA" id="ARBA00001946"/>
    </source>
</evidence>
<dbReference type="SMART" id="SM00358">
    <property type="entry name" value="DSRM"/>
    <property type="match status" value="1"/>
</dbReference>
<evidence type="ECO:0000259" key="24">
    <source>
        <dbReference type="PROSITE" id="PS50137"/>
    </source>
</evidence>
<evidence type="ECO:0000256" key="2">
    <source>
        <dbReference type="ARBA" id="ARBA00001936"/>
    </source>
</evidence>
<dbReference type="Gene3D" id="3.30.160.20">
    <property type="match status" value="1"/>
</dbReference>
<evidence type="ECO:0000256" key="9">
    <source>
        <dbReference type="ARBA" id="ARBA00022722"/>
    </source>
</evidence>
<feature type="compositionally biased region" description="Acidic residues" evidence="23">
    <location>
        <begin position="618"/>
        <end position="629"/>
    </location>
</feature>
<keyword evidence="12" id="KW-0255">Endonuclease</keyword>
<evidence type="ECO:0000256" key="20">
    <source>
        <dbReference type="ARBA" id="ARBA00083702"/>
    </source>
</evidence>
<dbReference type="GO" id="GO:0006364">
    <property type="term" value="P:rRNA processing"/>
    <property type="evidence" value="ECO:0007669"/>
    <property type="project" value="InterPro"/>
</dbReference>
<dbReference type="OrthoDB" id="67027at2759"/>
<keyword evidence="27" id="KW-1185">Reference proteome</keyword>
<keyword evidence="11" id="KW-0677">Repeat</keyword>
<dbReference type="GO" id="GO:0046872">
    <property type="term" value="F:metal ion binding"/>
    <property type="evidence" value="ECO:0007669"/>
    <property type="project" value="UniProtKB-KW"/>
</dbReference>
<evidence type="ECO:0000313" key="26">
    <source>
        <dbReference type="EMBL" id="PVD22366.1"/>
    </source>
</evidence>
<evidence type="ECO:0000256" key="22">
    <source>
        <dbReference type="SAM" id="Coils"/>
    </source>
</evidence>
<evidence type="ECO:0000256" key="14">
    <source>
        <dbReference type="ARBA" id="ARBA00022842"/>
    </source>
</evidence>
<evidence type="ECO:0000256" key="8">
    <source>
        <dbReference type="ARBA" id="ARBA00022517"/>
    </source>
</evidence>